<accession>A0A9X2CHQ2</accession>
<keyword evidence="3" id="KW-0812">Transmembrane</keyword>
<dbReference type="RefSeq" id="WP_248949712.1">
    <property type="nucleotide sequence ID" value="NZ_JAKILB010000005.1"/>
</dbReference>
<dbReference type="Proteomes" id="UP001139293">
    <property type="component" value="Unassembled WGS sequence"/>
</dbReference>
<dbReference type="InterPro" id="IPR036388">
    <property type="entry name" value="WH-like_DNA-bd_sf"/>
</dbReference>
<dbReference type="AlphaFoldDB" id="A0A9X2CHQ2"/>
<evidence type="ECO:0000256" key="3">
    <source>
        <dbReference type="SAM" id="Phobius"/>
    </source>
</evidence>
<name>A0A9X2CHQ2_9GAMM</name>
<dbReference type="GO" id="GO:0000160">
    <property type="term" value="P:phosphorelay signal transduction system"/>
    <property type="evidence" value="ECO:0007669"/>
    <property type="project" value="InterPro"/>
</dbReference>
<evidence type="ECO:0000259" key="4">
    <source>
        <dbReference type="PROSITE" id="PS51755"/>
    </source>
</evidence>
<dbReference type="GO" id="GO:0003677">
    <property type="term" value="F:DNA binding"/>
    <property type="evidence" value="ECO:0007669"/>
    <property type="project" value="UniProtKB-UniRule"/>
</dbReference>
<sequence>MYIGPYRFDLELRELVHTRSESDSSFKLSDIEYLVLHQLMQARGQVVSTESMCDKFLPKVVSFQDIATAVNNIKRFLGREHSAWIESVAKQGYLLHIKAKERPMLTCALSSISIKNYVLCLILGVLLIIFLAMNLRTTSDISLSMPDKVAIKGTDSILVPIYGLDEDKAKYHSRVKELALKMANCKHVKWQRVYVAPSNDGNKLEFIMNNFADDGKACLNLKVKNVGDDWHFIDDAWLKEAGICE</sequence>
<dbReference type="InterPro" id="IPR001867">
    <property type="entry name" value="OmpR/PhoB-type_DNA-bd"/>
</dbReference>
<dbReference type="Pfam" id="PF00486">
    <property type="entry name" value="Trans_reg_C"/>
    <property type="match status" value="1"/>
</dbReference>
<comment type="caution">
    <text evidence="5">The sequence shown here is derived from an EMBL/GenBank/DDBJ whole genome shotgun (WGS) entry which is preliminary data.</text>
</comment>
<dbReference type="SUPFAM" id="SSF46894">
    <property type="entry name" value="C-terminal effector domain of the bipartite response regulators"/>
    <property type="match status" value="1"/>
</dbReference>
<keyword evidence="3" id="KW-0472">Membrane</keyword>
<reference evidence="5" key="1">
    <citation type="submission" date="2022-01" db="EMBL/GenBank/DDBJ databases">
        <title>Whole genome-based taxonomy of the Shewanellaceae.</title>
        <authorList>
            <person name="Martin-Rodriguez A.J."/>
        </authorList>
    </citation>
    <scope>NUCLEOTIDE SEQUENCE</scope>
    <source>
        <strain evidence="5">KCTC 23973</strain>
    </source>
</reference>
<evidence type="ECO:0000256" key="2">
    <source>
        <dbReference type="PROSITE-ProRule" id="PRU01091"/>
    </source>
</evidence>
<feature type="transmembrane region" description="Helical" evidence="3">
    <location>
        <begin position="116"/>
        <end position="135"/>
    </location>
</feature>
<gene>
    <name evidence="5" type="ORF">L2740_08850</name>
</gene>
<keyword evidence="6" id="KW-1185">Reference proteome</keyword>
<proteinExistence type="predicted"/>
<dbReference type="InterPro" id="IPR016032">
    <property type="entry name" value="Sig_transdc_resp-reg_C-effctor"/>
</dbReference>
<organism evidence="5 6">
    <name type="scientific">Shewanella pneumatophori</name>
    <dbReference type="NCBI Taxonomy" id="314092"/>
    <lineage>
        <taxon>Bacteria</taxon>
        <taxon>Pseudomonadati</taxon>
        <taxon>Pseudomonadota</taxon>
        <taxon>Gammaproteobacteria</taxon>
        <taxon>Alteromonadales</taxon>
        <taxon>Shewanellaceae</taxon>
        <taxon>Shewanella</taxon>
    </lineage>
</organism>
<keyword evidence="1 2" id="KW-0238">DNA-binding</keyword>
<feature type="DNA-binding region" description="OmpR/PhoB-type" evidence="2">
    <location>
        <begin position="1"/>
        <end position="97"/>
    </location>
</feature>
<evidence type="ECO:0000313" key="6">
    <source>
        <dbReference type="Proteomes" id="UP001139293"/>
    </source>
</evidence>
<protein>
    <submittedName>
        <fullName evidence="5">Winged helix-turn-helix domain-containing protein</fullName>
    </submittedName>
</protein>
<dbReference type="EMBL" id="JAKILB010000005">
    <property type="protein sequence ID" value="MCL1138649.1"/>
    <property type="molecule type" value="Genomic_DNA"/>
</dbReference>
<keyword evidence="3" id="KW-1133">Transmembrane helix</keyword>
<dbReference type="PROSITE" id="PS51755">
    <property type="entry name" value="OMPR_PHOB"/>
    <property type="match status" value="1"/>
</dbReference>
<evidence type="ECO:0000313" key="5">
    <source>
        <dbReference type="EMBL" id="MCL1138649.1"/>
    </source>
</evidence>
<dbReference type="Gene3D" id="1.10.10.10">
    <property type="entry name" value="Winged helix-like DNA-binding domain superfamily/Winged helix DNA-binding domain"/>
    <property type="match status" value="1"/>
</dbReference>
<evidence type="ECO:0000256" key="1">
    <source>
        <dbReference type="ARBA" id="ARBA00023125"/>
    </source>
</evidence>
<dbReference type="GO" id="GO:0006355">
    <property type="term" value="P:regulation of DNA-templated transcription"/>
    <property type="evidence" value="ECO:0007669"/>
    <property type="project" value="InterPro"/>
</dbReference>
<dbReference type="SMART" id="SM00862">
    <property type="entry name" value="Trans_reg_C"/>
    <property type="match status" value="1"/>
</dbReference>
<feature type="domain" description="OmpR/PhoB-type" evidence="4">
    <location>
        <begin position="1"/>
        <end position="97"/>
    </location>
</feature>